<gene>
    <name evidence="1" type="ORF">THTE_2624</name>
</gene>
<evidence type="ECO:0000313" key="2">
    <source>
        <dbReference type="Proteomes" id="UP000215086"/>
    </source>
</evidence>
<dbReference type="EMBL" id="CP018477">
    <property type="protein sequence ID" value="ASV75226.1"/>
    <property type="molecule type" value="Genomic_DNA"/>
</dbReference>
<organism evidence="1 2">
    <name type="scientific">Thermogutta terrifontis</name>
    <dbReference type="NCBI Taxonomy" id="1331910"/>
    <lineage>
        <taxon>Bacteria</taxon>
        <taxon>Pseudomonadati</taxon>
        <taxon>Planctomycetota</taxon>
        <taxon>Planctomycetia</taxon>
        <taxon>Pirellulales</taxon>
        <taxon>Thermoguttaceae</taxon>
        <taxon>Thermogutta</taxon>
    </lineage>
</organism>
<dbReference type="AlphaFoldDB" id="A0A286RH17"/>
<protein>
    <submittedName>
        <fullName evidence="1">Uncharacterized protein</fullName>
    </submittedName>
</protein>
<reference evidence="1 2" key="1">
    <citation type="journal article" name="Front. Microbiol.">
        <title>Sugar Metabolism of the First Thermophilic Planctomycete Thermogutta terrifontis: Comparative Genomic and Transcriptomic Approaches.</title>
        <authorList>
            <person name="Elcheninov A.G."/>
            <person name="Menzel P."/>
            <person name="Gudbergsdottir S.R."/>
            <person name="Slesarev A.I."/>
            <person name="Kadnikov V.V."/>
            <person name="Krogh A."/>
            <person name="Bonch-Osmolovskaya E.A."/>
            <person name="Peng X."/>
            <person name="Kublanov I.V."/>
        </authorList>
    </citation>
    <scope>NUCLEOTIDE SEQUENCE [LARGE SCALE GENOMIC DNA]</scope>
    <source>
        <strain evidence="1 2">R1</strain>
    </source>
</reference>
<proteinExistence type="predicted"/>
<sequence>MDHHFATVHTLKPLPIYHGRPSLTSVQISPKDVSTEPIELL</sequence>
<evidence type="ECO:0000313" key="1">
    <source>
        <dbReference type="EMBL" id="ASV75226.1"/>
    </source>
</evidence>
<dbReference type="Proteomes" id="UP000215086">
    <property type="component" value="Chromosome"/>
</dbReference>
<keyword evidence="2" id="KW-1185">Reference proteome</keyword>
<name>A0A286RH17_9BACT</name>
<dbReference type="KEGG" id="ttf:THTE_2624"/>
<accession>A0A286RH17</accession>